<keyword evidence="2" id="KW-0812">Transmembrane</keyword>
<organism evidence="4 5">
    <name type="scientific">Funiculus sociatus GB2-A5</name>
    <dbReference type="NCBI Taxonomy" id="2933946"/>
    <lineage>
        <taxon>Bacteria</taxon>
        <taxon>Bacillati</taxon>
        <taxon>Cyanobacteriota</taxon>
        <taxon>Cyanophyceae</taxon>
        <taxon>Coleofasciculales</taxon>
        <taxon>Coleofasciculaceae</taxon>
        <taxon>Funiculus</taxon>
    </lineage>
</organism>
<evidence type="ECO:0000256" key="1">
    <source>
        <dbReference type="SAM" id="MobiDB-lite"/>
    </source>
</evidence>
<sequence>MKNPAATLYCSNPNCQAPNLESHNFCQQCRTPLAKRYLWAMGEGIEAYKTGSLIAERYLHKSDSLRDSFAYRIVLDTRPGLLPQMPPEIPNSLIPYLKLSSYQLHVPQVYGQITSGEGRRNSEIWLLENSPIYTTGSLEGQLMPELVSVWKNASPMSQLSFLWQMASLWSPLQSNRVASTLLTPKLLRIEGSIFRLLELRDDQNQPATLQKLGQLWSQWVSSAHPTVANFLAQVCQELVQGTIPSSDQLVVHLESGLAKIGRSLSYSYQIVTRTDTGPIRKQNEDSCYPPSPGSQETQEHPLAIVCDGIGGHEGGEVASNLAIETIRERVEHLLENPNNINPTTINLELESFACAANDVISQRNDLEQRQDRQRMGTTLVMALAHAHEMYISHVGDSRAYWITRTGCRQVTLDDDIASREVRLGYSLYRAAVEQAGAGSLVQALGMGSSLMLHPTVQRFVLDEDSIFLLCSDGLSDNDRVEQYWETEILPVLEGQIDLATAGSRLMEIANTQNGHDNTTIGLVYCQVREAQAGQSATALQMAAIPEPEAGGTRNLASPQAASSRIKTKIIPQRSSSGSPWLTLLMLIIFASLGGAIAYWFLPEVQAWVNPLIGLDSTPTPTATTPTTTPQSTEPPVTSSTPAPDIEAGTIVQINSFTTRNSQDNEVPVLLRRGTQQPQNESVNGIILPGSVLQVSSIQRNGNLDTWLQVQVCSTPATPEPPVPSPNVNAGTQKPPAAPEQKKQPPGVVWQPSQTTGSKSPVITYRPVKQGDLGWIRESEFTPVLVQNFTATSSNLGECAIKTASPTPATTASPSP</sequence>
<evidence type="ECO:0000256" key="2">
    <source>
        <dbReference type="SAM" id="Phobius"/>
    </source>
</evidence>
<protein>
    <submittedName>
        <fullName evidence="4">Protein phosphatase 2C domain-containing protein</fullName>
    </submittedName>
</protein>
<evidence type="ECO:0000259" key="3">
    <source>
        <dbReference type="PROSITE" id="PS51746"/>
    </source>
</evidence>
<reference evidence="4 5" key="1">
    <citation type="submission" date="2022-04" db="EMBL/GenBank/DDBJ databases">
        <title>Positive selection, recombination, and allopatry shape intraspecific diversity of widespread and dominant cyanobacteria.</title>
        <authorList>
            <person name="Wei J."/>
            <person name="Shu W."/>
            <person name="Hu C."/>
        </authorList>
    </citation>
    <scope>NUCLEOTIDE SEQUENCE [LARGE SCALE GENOMIC DNA]</scope>
    <source>
        <strain evidence="4 5">GB2-A5</strain>
    </source>
</reference>
<accession>A0ABV0JKD3</accession>
<gene>
    <name evidence="4" type="ORF">NDI37_05355</name>
</gene>
<dbReference type="Proteomes" id="UP001442494">
    <property type="component" value="Unassembled WGS sequence"/>
</dbReference>
<keyword evidence="5" id="KW-1185">Reference proteome</keyword>
<dbReference type="Gene3D" id="3.60.40.10">
    <property type="entry name" value="PPM-type phosphatase domain"/>
    <property type="match status" value="1"/>
</dbReference>
<dbReference type="SMART" id="SM00331">
    <property type="entry name" value="PP2C_SIG"/>
    <property type="match status" value="1"/>
</dbReference>
<name>A0ABV0JKD3_9CYAN</name>
<keyword evidence="2" id="KW-1133">Transmembrane helix</keyword>
<dbReference type="InterPro" id="IPR001932">
    <property type="entry name" value="PPM-type_phosphatase-like_dom"/>
</dbReference>
<dbReference type="Pfam" id="PF13672">
    <property type="entry name" value="PP2C_2"/>
    <property type="match status" value="1"/>
</dbReference>
<feature type="transmembrane region" description="Helical" evidence="2">
    <location>
        <begin position="580"/>
        <end position="601"/>
    </location>
</feature>
<dbReference type="SUPFAM" id="SSF81606">
    <property type="entry name" value="PP2C-like"/>
    <property type="match status" value="1"/>
</dbReference>
<comment type="caution">
    <text evidence="4">The sequence shown here is derived from an EMBL/GenBank/DDBJ whole genome shotgun (WGS) entry which is preliminary data.</text>
</comment>
<dbReference type="PROSITE" id="PS51746">
    <property type="entry name" value="PPM_2"/>
    <property type="match status" value="1"/>
</dbReference>
<evidence type="ECO:0000313" key="5">
    <source>
        <dbReference type="Proteomes" id="UP001442494"/>
    </source>
</evidence>
<feature type="compositionally biased region" description="Low complexity" evidence="1">
    <location>
        <begin position="725"/>
        <end position="734"/>
    </location>
</feature>
<feature type="region of interest" description="Disordered" evidence="1">
    <location>
        <begin position="618"/>
        <end position="643"/>
    </location>
</feature>
<evidence type="ECO:0000313" key="4">
    <source>
        <dbReference type="EMBL" id="MEP0863892.1"/>
    </source>
</evidence>
<dbReference type="InterPro" id="IPR036457">
    <property type="entry name" value="PPM-type-like_dom_sf"/>
</dbReference>
<keyword evidence="2" id="KW-0472">Membrane</keyword>
<feature type="region of interest" description="Disordered" evidence="1">
    <location>
        <begin position="714"/>
        <end position="761"/>
    </location>
</feature>
<feature type="domain" description="PPM-type phosphatase" evidence="3">
    <location>
        <begin position="285"/>
        <end position="525"/>
    </location>
</feature>
<dbReference type="EMBL" id="JAMPKK010000008">
    <property type="protein sequence ID" value="MEP0863892.1"/>
    <property type="molecule type" value="Genomic_DNA"/>
</dbReference>
<dbReference type="RefSeq" id="WP_190417573.1">
    <property type="nucleotide sequence ID" value="NZ_JAMPKK010000008.1"/>
</dbReference>
<dbReference type="SMART" id="SM00332">
    <property type="entry name" value="PP2Cc"/>
    <property type="match status" value="1"/>
</dbReference>
<feature type="compositionally biased region" description="Polar residues" evidence="1">
    <location>
        <begin position="750"/>
        <end position="760"/>
    </location>
</feature>
<proteinExistence type="predicted"/>
<dbReference type="CDD" id="cd00143">
    <property type="entry name" value="PP2Cc"/>
    <property type="match status" value="1"/>
</dbReference>